<evidence type="ECO:0008006" key="5">
    <source>
        <dbReference type="Google" id="ProtNLM"/>
    </source>
</evidence>
<sequence>MEAGDDDAIRALLVEALLCAADAQLAESFLAECEEKGRRAERDGALLEFVFADLDRRAFFQASVTLAAFFADQYSMHEGSDFKLKVVKGAHSVLVAFRSSDYAEAVKQTASALAKLCATGSMSSVAAAAIKGAGDISPEAEELLVGVRQDAEVLKARPARPECDQALKDAAARARGEAPAIPVKTQSALPRAATASAAEERRSTTVAGGKGGLYTGKGQGKAAAAPGKGDKNGTRVDPDVFKLPKSSAELQRDPEKAKTFQEDLRTFARNFKLSAELVGMDYIQLKPIGFVPHDTKQKAREELRMLLEFHFPSTSRPIPTRQTHLRVHPEHGAGIELTVSEQGYLVDFVEDFPGQDLSVGDVILEINGQKLAGLSEAEMEDKFGAHFGDGAKLTIQPER</sequence>
<dbReference type="OrthoDB" id="446750at2759"/>
<proteinExistence type="predicted"/>
<feature type="compositionally biased region" description="Gly residues" evidence="1">
    <location>
        <begin position="208"/>
        <end position="219"/>
    </location>
</feature>
<feature type="compositionally biased region" description="Basic and acidic residues" evidence="1">
    <location>
        <begin position="228"/>
        <end position="242"/>
    </location>
</feature>
<feature type="region of interest" description="Disordered" evidence="1">
    <location>
        <begin position="177"/>
        <end position="257"/>
    </location>
</feature>
<dbReference type="InterPro" id="IPR036034">
    <property type="entry name" value="PDZ_sf"/>
</dbReference>
<protein>
    <recommendedName>
        <fullName evidence="5">PDZ domain-containing protein</fullName>
    </recommendedName>
</protein>
<organism evidence="2">
    <name type="scientific">Cladocopium goreaui</name>
    <dbReference type="NCBI Taxonomy" id="2562237"/>
    <lineage>
        <taxon>Eukaryota</taxon>
        <taxon>Sar</taxon>
        <taxon>Alveolata</taxon>
        <taxon>Dinophyceae</taxon>
        <taxon>Suessiales</taxon>
        <taxon>Symbiodiniaceae</taxon>
        <taxon>Cladocopium</taxon>
    </lineage>
</organism>
<gene>
    <name evidence="2" type="ORF">C1SCF055_LOCUS39256</name>
</gene>
<evidence type="ECO:0000313" key="4">
    <source>
        <dbReference type="Proteomes" id="UP001152797"/>
    </source>
</evidence>
<dbReference type="EMBL" id="CAMXCT010006312">
    <property type="protein sequence ID" value="CAI4014346.1"/>
    <property type="molecule type" value="Genomic_DNA"/>
</dbReference>
<evidence type="ECO:0000256" key="1">
    <source>
        <dbReference type="SAM" id="MobiDB-lite"/>
    </source>
</evidence>
<reference evidence="3" key="2">
    <citation type="submission" date="2024-04" db="EMBL/GenBank/DDBJ databases">
        <authorList>
            <person name="Chen Y."/>
            <person name="Shah S."/>
            <person name="Dougan E. K."/>
            <person name="Thang M."/>
            <person name="Chan C."/>
        </authorList>
    </citation>
    <scope>NUCLEOTIDE SEQUENCE [LARGE SCALE GENOMIC DNA]</scope>
</reference>
<dbReference type="EMBL" id="CAMXCT020006312">
    <property type="protein sequence ID" value="CAL1167721.1"/>
    <property type="molecule type" value="Genomic_DNA"/>
</dbReference>
<comment type="caution">
    <text evidence="2">The sequence shown here is derived from an EMBL/GenBank/DDBJ whole genome shotgun (WGS) entry which is preliminary data.</text>
</comment>
<accession>A0A9P1DQD1</accession>
<dbReference type="Proteomes" id="UP001152797">
    <property type="component" value="Unassembled WGS sequence"/>
</dbReference>
<keyword evidence="4" id="KW-1185">Reference proteome</keyword>
<name>A0A9P1DQD1_9DINO</name>
<dbReference type="AlphaFoldDB" id="A0A9P1DQD1"/>
<evidence type="ECO:0000313" key="3">
    <source>
        <dbReference type="EMBL" id="CAL1167721.1"/>
    </source>
</evidence>
<dbReference type="SUPFAM" id="SSF50156">
    <property type="entry name" value="PDZ domain-like"/>
    <property type="match status" value="1"/>
</dbReference>
<evidence type="ECO:0000313" key="2">
    <source>
        <dbReference type="EMBL" id="CAI4014346.1"/>
    </source>
</evidence>
<dbReference type="EMBL" id="CAMXCT030006312">
    <property type="protein sequence ID" value="CAL4801658.1"/>
    <property type="molecule type" value="Genomic_DNA"/>
</dbReference>
<reference evidence="2" key="1">
    <citation type="submission" date="2022-10" db="EMBL/GenBank/DDBJ databases">
        <authorList>
            <person name="Chen Y."/>
            <person name="Dougan E. K."/>
            <person name="Chan C."/>
            <person name="Rhodes N."/>
            <person name="Thang M."/>
        </authorList>
    </citation>
    <scope>NUCLEOTIDE SEQUENCE</scope>
</reference>